<evidence type="ECO:0000256" key="2">
    <source>
        <dbReference type="ARBA" id="ARBA00022540"/>
    </source>
</evidence>
<comment type="similarity">
    <text evidence="1">Belongs to the eukaryotic initiation factor 4G family.</text>
</comment>
<evidence type="ECO:0000256" key="4">
    <source>
        <dbReference type="SAM" id="MobiDB-lite"/>
    </source>
</evidence>
<proteinExistence type="inferred from homology"/>
<accession>A0A7M7T897</accession>
<dbReference type="OrthoDB" id="514777at2759"/>
<dbReference type="SUPFAM" id="SSF48371">
    <property type="entry name" value="ARM repeat"/>
    <property type="match status" value="1"/>
</dbReference>
<evidence type="ECO:0000256" key="1">
    <source>
        <dbReference type="ARBA" id="ARBA00005775"/>
    </source>
</evidence>
<dbReference type="KEGG" id="nvi:116416731"/>
<evidence type="ECO:0000313" key="6">
    <source>
        <dbReference type="Proteomes" id="UP000002358"/>
    </source>
</evidence>
<evidence type="ECO:0000313" key="5">
    <source>
        <dbReference type="EnsemblMetazoa" id="XP_031781853"/>
    </source>
</evidence>
<dbReference type="GeneID" id="116416731"/>
<dbReference type="GO" id="GO:0003729">
    <property type="term" value="F:mRNA binding"/>
    <property type="evidence" value="ECO:0007669"/>
    <property type="project" value="TreeGrafter"/>
</dbReference>
<dbReference type="Gene3D" id="1.25.40.180">
    <property type="match status" value="1"/>
</dbReference>
<organism evidence="5 6">
    <name type="scientific">Nasonia vitripennis</name>
    <name type="common">Parasitic wasp</name>
    <dbReference type="NCBI Taxonomy" id="7425"/>
    <lineage>
        <taxon>Eukaryota</taxon>
        <taxon>Metazoa</taxon>
        <taxon>Ecdysozoa</taxon>
        <taxon>Arthropoda</taxon>
        <taxon>Hexapoda</taxon>
        <taxon>Insecta</taxon>
        <taxon>Pterygota</taxon>
        <taxon>Neoptera</taxon>
        <taxon>Endopterygota</taxon>
        <taxon>Hymenoptera</taxon>
        <taxon>Apocrita</taxon>
        <taxon>Proctotrupomorpha</taxon>
        <taxon>Chalcidoidea</taxon>
        <taxon>Pteromalidae</taxon>
        <taxon>Pteromalinae</taxon>
        <taxon>Nasonia</taxon>
    </lineage>
</organism>
<sequence>MLWSGLELDLPQVNSAACGKEAWTRCSGSRGAGAGRGEPKISSARSASGILDTDKGALLMEQCFKRINSLAKSPKLLLRIRFMLRDVMELWRDRGVSRKATSTEGPMPINQIRNDNNEHSSPGGPLGGGPGGPCGYDYGRNCGEPDDEPSSWALISIASVDVCVSIARRRSVIVRGGELLLQPRRENHWRV</sequence>
<dbReference type="InParanoid" id="A0A7M7T897"/>
<keyword evidence="6" id="KW-1185">Reference proteome</keyword>
<dbReference type="EnsemblMetazoa" id="XM_031925993">
    <property type="protein sequence ID" value="XP_031781853"/>
    <property type="gene ID" value="LOC116416731"/>
</dbReference>
<feature type="region of interest" description="Disordered" evidence="4">
    <location>
        <begin position="25"/>
        <end position="47"/>
    </location>
</feature>
<feature type="region of interest" description="Disordered" evidence="4">
    <location>
        <begin position="99"/>
        <end position="132"/>
    </location>
</feature>
<reference evidence="5" key="1">
    <citation type="submission" date="2021-01" db="UniProtKB">
        <authorList>
            <consortium name="EnsemblMetazoa"/>
        </authorList>
    </citation>
    <scope>IDENTIFICATION</scope>
</reference>
<dbReference type="GO" id="GO:0003743">
    <property type="term" value="F:translation initiation factor activity"/>
    <property type="evidence" value="ECO:0007669"/>
    <property type="project" value="UniProtKB-KW"/>
</dbReference>
<keyword evidence="3" id="KW-0648">Protein biosynthesis</keyword>
<dbReference type="GO" id="GO:0016281">
    <property type="term" value="C:eukaryotic translation initiation factor 4F complex"/>
    <property type="evidence" value="ECO:0007669"/>
    <property type="project" value="TreeGrafter"/>
</dbReference>
<dbReference type="PANTHER" id="PTHR23253:SF9">
    <property type="entry name" value="EUKARYOTIC TRANSLATION INITIATION FACTOR 4 GAMMA 2"/>
    <property type="match status" value="1"/>
</dbReference>
<dbReference type="RefSeq" id="XP_031781853.1">
    <property type="nucleotide sequence ID" value="XM_031925993.1"/>
</dbReference>
<dbReference type="Proteomes" id="UP000002358">
    <property type="component" value="Unassembled WGS sequence"/>
</dbReference>
<dbReference type="AlphaFoldDB" id="A0A7M7T897"/>
<dbReference type="SMR" id="A0A7M7T897"/>
<keyword evidence="2" id="KW-0396">Initiation factor</keyword>
<name>A0A7M7T897_NASVI</name>
<evidence type="ECO:0000256" key="3">
    <source>
        <dbReference type="ARBA" id="ARBA00022917"/>
    </source>
</evidence>
<dbReference type="PANTHER" id="PTHR23253">
    <property type="entry name" value="EUKARYOTIC TRANSLATION INITIATION FACTOR 4 GAMMA"/>
    <property type="match status" value="1"/>
</dbReference>
<dbReference type="InterPro" id="IPR016024">
    <property type="entry name" value="ARM-type_fold"/>
</dbReference>
<protein>
    <submittedName>
        <fullName evidence="5">Uncharacterized protein</fullName>
    </submittedName>
</protein>